<dbReference type="EMBL" id="LBSA01000019">
    <property type="protein sequence ID" value="KKQ08820.1"/>
    <property type="molecule type" value="Genomic_DNA"/>
</dbReference>
<feature type="domain" description="NAD-dependent epimerase/dehydratase" evidence="2">
    <location>
        <begin position="3"/>
        <end position="245"/>
    </location>
</feature>
<accession>A0A0G0F5N9</accession>
<dbReference type="AlphaFoldDB" id="A0A0G0F5N9"/>
<organism evidence="3 4">
    <name type="scientific">Candidatus Daviesbacteria bacterium GW2011_GWB1_36_5</name>
    <dbReference type="NCBI Taxonomy" id="1618426"/>
    <lineage>
        <taxon>Bacteria</taxon>
        <taxon>Candidatus Daviesiibacteriota</taxon>
    </lineage>
</organism>
<name>A0A0G0F5N9_9BACT</name>
<sequence length="318" mass="35712">MNILVTGGAGFIGSHLIDKLLDQNHKVVCLDNLSTGLRKNINGYFKNKKFTFIKGDINNLNLIKKLIRQSDLIFHLAAVVGVSNVLENPILGIHTNSRSSSYIIEDAFRYKKQLVYASSSECYGKNPAKIFSENTTDSVFGPPHITRWWYATAKLLEEHLILSYSKLGFCGSAARLFNVYGPRSQNPVYSNVIPKFITQALKKENVTIFGDGKQIRSFTFIDDTINALIKISATRKASGEVINIGRPQPISILKLAKTIISITNSKSKIVFIKNPKDFEEPKFRIPDDTKLLSLANYSCNITLEEGLQKTIEWYKNNT</sequence>
<protein>
    <submittedName>
        <fullName evidence="3">NAD-dependent epimerase/dehydratase</fullName>
    </submittedName>
</protein>
<evidence type="ECO:0000259" key="2">
    <source>
        <dbReference type="Pfam" id="PF01370"/>
    </source>
</evidence>
<comment type="caution">
    <text evidence="3">The sequence shown here is derived from an EMBL/GenBank/DDBJ whole genome shotgun (WGS) entry which is preliminary data.</text>
</comment>
<dbReference type="InterPro" id="IPR001509">
    <property type="entry name" value="Epimerase_deHydtase"/>
</dbReference>
<dbReference type="Pfam" id="PF01370">
    <property type="entry name" value="Epimerase"/>
    <property type="match status" value="1"/>
</dbReference>
<dbReference type="Proteomes" id="UP000034492">
    <property type="component" value="Unassembled WGS sequence"/>
</dbReference>
<dbReference type="Gene3D" id="3.40.50.720">
    <property type="entry name" value="NAD(P)-binding Rossmann-like Domain"/>
    <property type="match status" value="1"/>
</dbReference>
<dbReference type="InterPro" id="IPR036291">
    <property type="entry name" value="NAD(P)-bd_dom_sf"/>
</dbReference>
<proteinExistence type="inferred from homology"/>
<evidence type="ECO:0000313" key="4">
    <source>
        <dbReference type="Proteomes" id="UP000034492"/>
    </source>
</evidence>
<dbReference type="PANTHER" id="PTHR43000">
    <property type="entry name" value="DTDP-D-GLUCOSE 4,6-DEHYDRATASE-RELATED"/>
    <property type="match status" value="1"/>
</dbReference>
<comment type="similarity">
    <text evidence="1">Belongs to the NAD(P)-dependent epimerase/dehydratase family.</text>
</comment>
<gene>
    <name evidence="3" type="ORF">US19_C0019G0005</name>
</gene>
<evidence type="ECO:0000256" key="1">
    <source>
        <dbReference type="ARBA" id="ARBA00007637"/>
    </source>
</evidence>
<reference evidence="3 4" key="1">
    <citation type="journal article" date="2015" name="Nature">
        <title>rRNA introns, odd ribosomes, and small enigmatic genomes across a large radiation of phyla.</title>
        <authorList>
            <person name="Brown C.T."/>
            <person name="Hug L.A."/>
            <person name="Thomas B.C."/>
            <person name="Sharon I."/>
            <person name="Castelle C.J."/>
            <person name="Singh A."/>
            <person name="Wilkins M.J."/>
            <person name="Williams K.H."/>
            <person name="Banfield J.F."/>
        </authorList>
    </citation>
    <scope>NUCLEOTIDE SEQUENCE [LARGE SCALE GENOMIC DNA]</scope>
</reference>
<evidence type="ECO:0000313" key="3">
    <source>
        <dbReference type="EMBL" id="KKQ08820.1"/>
    </source>
</evidence>
<dbReference type="SUPFAM" id="SSF51735">
    <property type="entry name" value="NAD(P)-binding Rossmann-fold domains"/>
    <property type="match status" value="1"/>
</dbReference>